<evidence type="ECO:0000256" key="14">
    <source>
        <dbReference type="SAM" id="Phobius"/>
    </source>
</evidence>
<evidence type="ECO:0000256" key="8">
    <source>
        <dbReference type="ARBA" id="ARBA00022837"/>
    </source>
</evidence>
<dbReference type="GO" id="GO:0005262">
    <property type="term" value="F:calcium channel activity"/>
    <property type="evidence" value="ECO:0007669"/>
    <property type="project" value="UniProtKB-KW"/>
</dbReference>
<evidence type="ECO:0000256" key="9">
    <source>
        <dbReference type="ARBA" id="ARBA00022989"/>
    </source>
</evidence>
<accession>A0A7J8XAF6</accession>
<evidence type="ECO:0000256" key="1">
    <source>
        <dbReference type="ARBA" id="ARBA00004477"/>
    </source>
</evidence>
<keyword evidence="13" id="KW-0407">Ion channel</keyword>
<feature type="transmembrane region" description="Helical" evidence="14">
    <location>
        <begin position="125"/>
        <end position="147"/>
    </location>
</feature>
<evidence type="ECO:0000256" key="10">
    <source>
        <dbReference type="ARBA" id="ARBA00023054"/>
    </source>
</evidence>
<evidence type="ECO:0008006" key="17">
    <source>
        <dbReference type="Google" id="ProtNLM"/>
    </source>
</evidence>
<dbReference type="SMART" id="SM01415">
    <property type="entry name" value="DUF106"/>
    <property type="match status" value="1"/>
</dbReference>
<evidence type="ECO:0000256" key="11">
    <source>
        <dbReference type="ARBA" id="ARBA00023065"/>
    </source>
</evidence>
<dbReference type="Pfam" id="PF01956">
    <property type="entry name" value="EMC3_TMCO1"/>
    <property type="match status" value="1"/>
</dbReference>
<evidence type="ECO:0000256" key="13">
    <source>
        <dbReference type="ARBA" id="ARBA00023303"/>
    </source>
</evidence>
<dbReference type="GO" id="GO:0032469">
    <property type="term" value="P:endoplasmic reticulum calcium ion homeostasis"/>
    <property type="evidence" value="ECO:0007669"/>
    <property type="project" value="InterPro"/>
</dbReference>
<keyword evidence="7" id="KW-0256">Endoplasmic reticulum</keyword>
<evidence type="ECO:0000256" key="3">
    <source>
        <dbReference type="ARBA" id="ARBA00022448"/>
    </source>
</evidence>
<feature type="non-terminal residue" evidence="15">
    <location>
        <position position="1"/>
    </location>
</feature>
<proteinExistence type="inferred from homology"/>
<evidence type="ECO:0000313" key="15">
    <source>
        <dbReference type="EMBL" id="MBA0684276.1"/>
    </source>
</evidence>
<dbReference type="GO" id="GO:0005789">
    <property type="term" value="C:endoplasmic reticulum membrane"/>
    <property type="evidence" value="ECO:0007669"/>
    <property type="project" value="UniProtKB-SubCell"/>
</dbReference>
<dbReference type="AlphaFoldDB" id="A0A7J8XAF6"/>
<keyword evidence="16" id="KW-1185">Reference proteome</keyword>
<dbReference type="EMBL" id="JABFAA010000006">
    <property type="protein sequence ID" value="MBA0684276.1"/>
    <property type="molecule type" value="Genomic_DNA"/>
</dbReference>
<evidence type="ECO:0000256" key="7">
    <source>
        <dbReference type="ARBA" id="ARBA00022824"/>
    </source>
</evidence>
<dbReference type="InterPro" id="IPR008559">
    <property type="entry name" value="TMCO1"/>
</dbReference>
<keyword evidence="10" id="KW-0175">Coiled coil</keyword>
<protein>
    <recommendedName>
        <fullName evidence="17">Calcium load-activated calcium channel</fullName>
    </recommendedName>
</protein>
<keyword evidence="4" id="KW-0109">Calcium transport</keyword>
<dbReference type="InterPro" id="IPR002809">
    <property type="entry name" value="EMC3/TMCO1"/>
</dbReference>
<evidence type="ECO:0000256" key="12">
    <source>
        <dbReference type="ARBA" id="ARBA00023136"/>
    </source>
</evidence>
<gene>
    <name evidence="15" type="ORF">Goari_025871</name>
</gene>
<dbReference type="Proteomes" id="UP000593577">
    <property type="component" value="Unassembled WGS sequence"/>
</dbReference>
<evidence type="ECO:0000256" key="2">
    <source>
        <dbReference type="ARBA" id="ARBA00006537"/>
    </source>
</evidence>
<dbReference type="PANTHER" id="PTHR20917:SF0">
    <property type="entry name" value="CALCIUM LOAD-ACTIVATED CALCIUM CHANNEL"/>
    <property type="match status" value="1"/>
</dbReference>
<keyword evidence="5" id="KW-0107">Calcium channel</keyword>
<keyword evidence="8" id="KW-0106">Calcium</keyword>
<evidence type="ECO:0000313" key="16">
    <source>
        <dbReference type="Proteomes" id="UP000593577"/>
    </source>
</evidence>
<organism evidence="15 16">
    <name type="scientific">Gossypium aridum</name>
    <name type="common">American cotton</name>
    <name type="synonym">Erioxylum aridum</name>
    <dbReference type="NCBI Taxonomy" id="34290"/>
    <lineage>
        <taxon>Eukaryota</taxon>
        <taxon>Viridiplantae</taxon>
        <taxon>Streptophyta</taxon>
        <taxon>Embryophyta</taxon>
        <taxon>Tracheophyta</taxon>
        <taxon>Spermatophyta</taxon>
        <taxon>Magnoliopsida</taxon>
        <taxon>eudicotyledons</taxon>
        <taxon>Gunneridae</taxon>
        <taxon>Pentapetalae</taxon>
        <taxon>rosids</taxon>
        <taxon>malvids</taxon>
        <taxon>Malvales</taxon>
        <taxon>Malvaceae</taxon>
        <taxon>Malvoideae</taxon>
        <taxon>Gossypium</taxon>
    </lineage>
</organism>
<keyword evidence="11" id="KW-0406">Ion transport</keyword>
<evidence type="ECO:0000256" key="5">
    <source>
        <dbReference type="ARBA" id="ARBA00022673"/>
    </source>
</evidence>
<feature type="transmembrane region" description="Helical" evidence="14">
    <location>
        <begin position="210"/>
        <end position="228"/>
    </location>
</feature>
<keyword evidence="9 14" id="KW-1133">Transmembrane helix</keyword>
<comment type="subcellular location">
    <subcellularLocation>
        <location evidence="1">Endoplasmic reticulum membrane</location>
        <topology evidence="1">Multi-pass membrane protein</topology>
    </subcellularLocation>
</comment>
<reference evidence="15 16" key="1">
    <citation type="journal article" date="2019" name="Genome Biol. Evol.">
        <title>Insights into the evolution of the New World diploid cottons (Gossypium, subgenus Houzingenia) based on genome sequencing.</title>
        <authorList>
            <person name="Grover C.E."/>
            <person name="Arick M.A. 2nd"/>
            <person name="Thrash A."/>
            <person name="Conover J.L."/>
            <person name="Sanders W.S."/>
            <person name="Peterson D.G."/>
            <person name="Frelichowski J.E."/>
            <person name="Scheffler J.A."/>
            <person name="Scheffler B.E."/>
            <person name="Wendel J.F."/>
        </authorList>
    </citation>
    <scope>NUCLEOTIDE SEQUENCE [LARGE SCALE GENOMIC DNA]</scope>
    <source>
        <strain evidence="15">185</strain>
        <tissue evidence="15">Leaf</tissue>
    </source>
</reference>
<comment type="similarity">
    <text evidence="2">Belongs to the TMCO1 family.</text>
</comment>
<sequence length="303" mass="33519">QIQFPEPGTEKEVLPEVNSKGVPGRLQVTEQARKGEGRQNVVYAKLHTDDPSFSLFQFGGAVALSTGCKSNPVVSFNNRDKRWVEMSKPIVERITETESEDIHPINLVKMATPQFLSSFQYSDSLTVVAISFCTAIVCEAISWLLIYRTNSYKSLKSSIDKAAKKLETMKTDQNPSKLSTKKSKTKKIDRVETSLKESSRDLSLFKFKSGAVVALVLIVVFGFLNSLFEGKVVAKLPFKPIGIVMKMSHRGLKGDDSTDCSMVFLYFLCSISIRTNLQKFLGFSPPRGAAGAGLFPMPDPKTN</sequence>
<dbReference type="PANTHER" id="PTHR20917">
    <property type="entry name" value="PNAS-RELATED"/>
    <property type="match status" value="1"/>
</dbReference>
<comment type="caution">
    <text evidence="15">The sequence shown here is derived from an EMBL/GenBank/DDBJ whole genome shotgun (WGS) entry which is preliminary data.</text>
</comment>
<evidence type="ECO:0000256" key="4">
    <source>
        <dbReference type="ARBA" id="ARBA00022568"/>
    </source>
</evidence>
<name>A0A7J8XAF6_GOSAI</name>
<evidence type="ECO:0000256" key="6">
    <source>
        <dbReference type="ARBA" id="ARBA00022692"/>
    </source>
</evidence>
<keyword evidence="12 14" id="KW-0472">Membrane</keyword>
<keyword evidence="3" id="KW-0813">Transport</keyword>
<keyword evidence="6 14" id="KW-0812">Transmembrane</keyword>